<evidence type="ECO:0000313" key="1">
    <source>
        <dbReference type="EMBL" id="KAK7518642.1"/>
    </source>
</evidence>
<organism evidence="1 2">
    <name type="scientific">Phyllosticta citriasiana</name>
    <dbReference type="NCBI Taxonomy" id="595635"/>
    <lineage>
        <taxon>Eukaryota</taxon>
        <taxon>Fungi</taxon>
        <taxon>Dikarya</taxon>
        <taxon>Ascomycota</taxon>
        <taxon>Pezizomycotina</taxon>
        <taxon>Dothideomycetes</taxon>
        <taxon>Dothideomycetes incertae sedis</taxon>
        <taxon>Botryosphaeriales</taxon>
        <taxon>Phyllostictaceae</taxon>
        <taxon>Phyllosticta</taxon>
    </lineage>
</organism>
<evidence type="ECO:0000313" key="2">
    <source>
        <dbReference type="Proteomes" id="UP001363622"/>
    </source>
</evidence>
<name>A0ABR1KS15_9PEZI</name>
<accession>A0ABR1KS15</accession>
<proteinExistence type="predicted"/>
<gene>
    <name evidence="1" type="ORF">IWZ03DRAFT_152312</name>
</gene>
<dbReference type="EMBL" id="JBBPHU010000004">
    <property type="protein sequence ID" value="KAK7518642.1"/>
    <property type="molecule type" value="Genomic_DNA"/>
</dbReference>
<sequence length="181" mass="21050">MLTRPQSAPCWPLVFAIQSPTRVPSLISPVHGNPWLQRATWSMPRETTTSQAWCWEVVLIRVQPRPRFNIYALSPVSTWSRRLDCESTHLLTPRASRCASHARGRLERGWEGFCEVLEVESSVLKTMREFHVPYRMKKVFGCRFFRISNYVSWSPTERVRCNLDCGASEQSHQRRQSDSIV</sequence>
<dbReference type="Proteomes" id="UP001363622">
    <property type="component" value="Unassembled WGS sequence"/>
</dbReference>
<protein>
    <submittedName>
        <fullName evidence="1">Uncharacterized protein</fullName>
    </submittedName>
</protein>
<keyword evidence="2" id="KW-1185">Reference proteome</keyword>
<reference evidence="1 2" key="1">
    <citation type="submission" date="2024-04" db="EMBL/GenBank/DDBJ databases">
        <title>Phyllosticta paracitricarpa is synonymous to the EU quarantine fungus P. citricarpa based on phylogenomic analyses.</title>
        <authorList>
            <consortium name="Lawrence Berkeley National Laboratory"/>
            <person name="Van Ingen-Buijs V.A."/>
            <person name="Van Westerhoven A.C."/>
            <person name="Haridas S."/>
            <person name="Skiadas P."/>
            <person name="Martin F."/>
            <person name="Groenewald J.Z."/>
            <person name="Crous P.W."/>
            <person name="Seidl M.F."/>
        </authorList>
    </citation>
    <scope>NUCLEOTIDE SEQUENCE [LARGE SCALE GENOMIC DNA]</scope>
    <source>
        <strain evidence="1 2">CBS 123371</strain>
    </source>
</reference>
<comment type="caution">
    <text evidence="1">The sequence shown here is derived from an EMBL/GenBank/DDBJ whole genome shotgun (WGS) entry which is preliminary data.</text>
</comment>